<dbReference type="PANTHER" id="PTHR32337:SF2">
    <property type="entry name" value="NUCLEOLAR PROTEIN 7"/>
    <property type="match status" value="1"/>
</dbReference>
<dbReference type="Pfam" id="PF08157">
    <property type="entry name" value="NUC129"/>
    <property type="match status" value="1"/>
</dbReference>
<dbReference type="Proteomes" id="UP000827986">
    <property type="component" value="Unassembled WGS sequence"/>
</dbReference>
<dbReference type="EMBL" id="JAHDVG010000474">
    <property type="protein sequence ID" value="KAH1177532.1"/>
    <property type="molecule type" value="Genomic_DNA"/>
</dbReference>
<comment type="caution">
    <text evidence="3">The sequence shown here is derived from an EMBL/GenBank/DDBJ whole genome shotgun (WGS) entry which is preliminary data.</text>
</comment>
<proteinExistence type="predicted"/>
<accession>A0A9D3XCN2</accession>
<feature type="compositionally biased region" description="Polar residues" evidence="1">
    <location>
        <begin position="96"/>
        <end position="109"/>
    </location>
</feature>
<protein>
    <recommendedName>
        <fullName evidence="2">U3 small nucleolar RNA-associated protein NOL7 C-terminal domain-containing protein</fullName>
    </recommendedName>
</protein>
<feature type="region of interest" description="Disordered" evidence="1">
    <location>
        <begin position="1"/>
        <end position="68"/>
    </location>
</feature>
<feature type="region of interest" description="Disordered" evidence="1">
    <location>
        <begin position="88"/>
        <end position="132"/>
    </location>
</feature>
<name>A0A9D3XCN2_9SAUR</name>
<dbReference type="PANTHER" id="PTHR32337">
    <property type="entry name" value="NUCLEOLAR PROTEIN 7"/>
    <property type="match status" value="1"/>
</dbReference>
<evidence type="ECO:0000256" key="1">
    <source>
        <dbReference type="SAM" id="MobiDB-lite"/>
    </source>
</evidence>
<keyword evidence="4" id="KW-1185">Reference proteome</keyword>
<feature type="compositionally biased region" description="Acidic residues" evidence="1">
    <location>
        <begin position="29"/>
        <end position="39"/>
    </location>
</feature>
<feature type="compositionally biased region" description="Basic and acidic residues" evidence="1">
    <location>
        <begin position="40"/>
        <end position="68"/>
    </location>
</feature>
<gene>
    <name evidence="3" type="ORF">KIL84_011234</name>
</gene>
<dbReference type="GO" id="GO:0003723">
    <property type="term" value="F:RNA binding"/>
    <property type="evidence" value="ECO:0007669"/>
    <property type="project" value="TreeGrafter"/>
</dbReference>
<feature type="domain" description="U3 small nucleolar RNA-associated protein NOL7 C-terminal" evidence="2">
    <location>
        <begin position="140"/>
        <end position="202"/>
    </location>
</feature>
<evidence type="ECO:0000313" key="3">
    <source>
        <dbReference type="EMBL" id="KAH1177532.1"/>
    </source>
</evidence>
<dbReference type="InterPro" id="IPR012579">
    <property type="entry name" value="NOL7_C"/>
</dbReference>
<dbReference type="AlphaFoldDB" id="A0A9D3XCN2"/>
<sequence>MAMTRGRLAMLEKEAAAAPEPPAGAAAVSEEEDEAPEEVTFERARAAAETDRRLAGETARRDRELLKEKRRRREELFKEQKKRKLLPENVLEELTSRPQINNNNLSDTTKQGENRNKNEERNRRQDNKGKKRVVRLKGRYMAVRLKDQDLTSQHQKMAKDFIQSHLYGPGTNRTTANQFFSFANKKSPVKKAAVQFVNKSWASVDSLPLWQMHTTQFPNAPSILDTVKPVPLLGQVVAALADCGSLKRFNNADV</sequence>
<evidence type="ECO:0000259" key="2">
    <source>
        <dbReference type="Pfam" id="PF08157"/>
    </source>
</evidence>
<reference evidence="3" key="1">
    <citation type="submission" date="2021-09" db="EMBL/GenBank/DDBJ databases">
        <title>The genome of Mauremys mutica provides insights into the evolution of semi-aquatic lifestyle.</title>
        <authorList>
            <person name="Gong S."/>
            <person name="Gao Y."/>
        </authorList>
    </citation>
    <scope>NUCLEOTIDE SEQUENCE</scope>
    <source>
        <strain evidence="3">MM-2020</strain>
        <tissue evidence="3">Muscle</tissue>
    </source>
</reference>
<dbReference type="GO" id="GO:0005730">
    <property type="term" value="C:nucleolus"/>
    <property type="evidence" value="ECO:0007669"/>
    <property type="project" value="TreeGrafter"/>
</dbReference>
<evidence type="ECO:0000313" key="4">
    <source>
        <dbReference type="Proteomes" id="UP000827986"/>
    </source>
</evidence>
<organism evidence="3 4">
    <name type="scientific">Mauremys mutica</name>
    <name type="common">yellowpond turtle</name>
    <dbReference type="NCBI Taxonomy" id="74926"/>
    <lineage>
        <taxon>Eukaryota</taxon>
        <taxon>Metazoa</taxon>
        <taxon>Chordata</taxon>
        <taxon>Craniata</taxon>
        <taxon>Vertebrata</taxon>
        <taxon>Euteleostomi</taxon>
        <taxon>Archelosauria</taxon>
        <taxon>Testudinata</taxon>
        <taxon>Testudines</taxon>
        <taxon>Cryptodira</taxon>
        <taxon>Durocryptodira</taxon>
        <taxon>Testudinoidea</taxon>
        <taxon>Geoemydidae</taxon>
        <taxon>Geoemydinae</taxon>
        <taxon>Mauremys</taxon>
    </lineage>
</organism>
<feature type="compositionally biased region" description="Basic and acidic residues" evidence="1">
    <location>
        <begin position="110"/>
        <end position="128"/>
    </location>
</feature>